<dbReference type="Gene3D" id="2.40.180.10">
    <property type="entry name" value="Catalase core domain"/>
    <property type="match status" value="1"/>
</dbReference>
<evidence type="ECO:0000256" key="9">
    <source>
        <dbReference type="ARBA" id="ARBA00023004"/>
    </source>
</evidence>
<feature type="binding site" description="axial binding residue" evidence="13">
    <location>
        <position position="338"/>
    </location>
    <ligand>
        <name>heme</name>
        <dbReference type="ChEBI" id="CHEBI:30413"/>
    </ligand>
    <ligandPart>
        <name>Fe</name>
        <dbReference type="ChEBI" id="CHEBI:18248"/>
    </ligandPart>
</feature>
<feature type="domain" description="Catalase core" evidence="16">
    <location>
        <begin position="8"/>
        <end position="391"/>
    </location>
</feature>
<evidence type="ECO:0000256" key="14">
    <source>
        <dbReference type="RuleBase" id="RU000498"/>
    </source>
</evidence>
<evidence type="ECO:0000256" key="10">
    <source>
        <dbReference type="ARBA" id="ARBA00023324"/>
    </source>
</evidence>
<name>A0A7W1WUH1_9BACL</name>
<dbReference type="CDD" id="cd08154">
    <property type="entry name" value="catalase_clade_1"/>
    <property type="match status" value="1"/>
</dbReference>
<evidence type="ECO:0000256" key="7">
    <source>
        <dbReference type="ARBA" id="ARBA00022723"/>
    </source>
</evidence>
<dbReference type="PIRSF" id="PIRSF038928">
    <property type="entry name" value="Catalase_clade1-3"/>
    <property type="match status" value="1"/>
</dbReference>
<evidence type="ECO:0000256" key="11">
    <source>
        <dbReference type="ARBA" id="ARBA00049254"/>
    </source>
</evidence>
<dbReference type="InterPro" id="IPR018028">
    <property type="entry name" value="Catalase"/>
</dbReference>
<evidence type="ECO:0000313" key="17">
    <source>
        <dbReference type="EMBL" id="MBA4496252.1"/>
    </source>
</evidence>
<dbReference type="InterPro" id="IPR010582">
    <property type="entry name" value="Catalase_immune_responsive"/>
</dbReference>
<evidence type="ECO:0000256" key="8">
    <source>
        <dbReference type="ARBA" id="ARBA00023002"/>
    </source>
</evidence>
<dbReference type="EC" id="1.11.1.6" evidence="4 14"/>
<feature type="active site" evidence="12">
    <location>
        <position position="128"/>
    </location>
</feature>
<gene>
    <name evidence="17" type="ORF">H1191_18460</name>
</gene>
<dbReference type="GO" id="GO:0042744">
    <property type="term" value="P:hydrogen peroxide catabolic process"/>
    <property type="evidence" value="ECO:0007669"/>
    <property type="project" value="UniProtKB-KW"/>
</dbReference>
<dbReference type="InterPro" id="IPR024711">
    <property type="entry name" value="Catalase_clade1/3"/>
</dbReference>
<accession>A0A7W1WUH1</accession>
<keyword evidence="8 14" id="KW-0560">Oxidoreductase</keyword>
<evidence type="ECO:0000259" key="16">
    <source>
        <dbReference type="SMART" id="SM01060"/>
    </source>
</evidence>
<evidence type="ECO:0000256" key="5">
    <source>
        <dbReference type="ARBA" id="ARBA00022559"/>
    </source>
</evidence>
<dbReference type="PRINTS" id="PR00067">
    <property type="entry name" value="CATALASE"/>
</dbReference>
<keyword evidence="9 13" id="KW-0408">Iron</keyword>
<dbReference type="Pfam" id="PF06628">
    <property type="entry name" value="Catalase-rel"/>
    <property type="match status" value="1"/>
</dbReference>
<evidence type="ECO:0000256" key="1">
    <source>
        <dbReference type="ARBA" id="ARBA00001971"/>
    </source>
</evidence>
<reference evidence="17 18" key="1">
    <citation type="submission" date="2020-07" db="EMBL/GenBank/DDBJ databases">
        <authorList>
            <person name="Feng H."/>
        </authorList>
    </citation>
    <scope>NUCLEOTIDE SEQUENCE [LARGE SCALE GENOMIC DNA]</scope>
    <source>
        <strain evidence="18">s-10</strain>
    </source>
</reference>
<keyword evidence="18" id="KW-1185">Reference proteome</keyword>
<evidence type="ECO:0000256" key="15">
    <source>
        <dbReference type="SAM" id="MobiDB-lite"/>
    </source>
</evidence>
<comment type="function">
    <text evidence="2">Decomposes hydrogen peroxide into water and oxygen; serves to protect cells from the toxic effects of hydrogen peroxide.</text>
</comment>
<keyword evidence="7 13" id="KW-0479">Metal-binding</keyword>
<feature type="region of interest" description="Disordered" evidence="15">
    <location>
        <begin position="1"/>
        <end position="28"/>
    </location>
</feature>
<comment type="caution">
    <text evidence="17">The sequence shown here is derived from an EMBL/GenBank/DDBJ whole genome shotgun (WGS) entry which is preliminary data.</text>
</comment>
<comment type="similarity">
    <text evidence="3 14">Belongs to the catalase family.</text>
</comment>
<sequence length="489" mass="56333">MKDKKKLTTNQGAPVGDNQNSRTAGQHGPTLLEDYHLIEKLAHFDRERIPERVVHARGAGAHGVFVVENSMKKYTKAHFLQEKGRDTPVFVRFSTVIHPKGSPETVRDPRGFATKFYTEEGNYDIVGNHLPVFFIRDALKFPDMVHSLKPAPHTNIQAPDRYWDFMSLTPESTHMLVWLFSNLGTPANYRQMEGFGVHAFKWINDQGEVVYVKYHWKPKQGIKTLTAEEAKEIQGKDFQHATRDLYEHIEKGDYPEWDLFVQMMPPSDFEKLDFDPLDPTKVWPEDLYPLLKVGKMTLNRNPQNFFAEVEQSAFSPSALVPGIEPSEDKLLQGRLFSYPDTQRHRLGPNYLNIPVNCPYARVQNYQRDGFMQTRQNPSPINYEPNRYEDTPKETPQYVESEAPLAGSATRRKIDRTNDFKQAGERYRSFSKEMQDHLVKNLVNDLKEVHSQTQLLAICNFYRADSQLGTRLAEGLGVDIRSYLSAIPQK</sequence>
<dbReference type="SUPFAM" id="SSF56634">
    <property type="entry name" value="Heme-dependent catalase-like"/>
    <property type="match status" value="1"/>
</dbReference>
<feature type="compositionally biased region" description="Polar residues" evidence="15">
    <location>
        <begin position="8"/>
        <end position="24"/>
    </location>
</feature>
<evidence type="ECO:0000256" key="13">
    <source>
        <dbReference type="PIRSR" id="PIRSR038928-2"/>
    </source>
</evidence>
<dbReference type="PANTHER" id="PTHR11465">
    <property type="entry name" value="CATALASE"/>
    <property type="match status" value="1"/>
</dbReference>
<dbReference type="InterPro" id="IPR024708">
    <property type="entry name" value="Catalase_AS"/>
</dbReference>
<evidence type="ECO:0000313" key="18">
    <source>
        <dbReference type="Proteomes" id="UP000535491"/>
    </source>
</evidence>
<evidence type="ECO:0000256" key="2">
    <source>
        <dbReference type="ARBA" id="ARBA00002974"/>
    </source>
</evidence>
<protein>
    <recommendedName>
        <fullName evidence="4 14">Catalase</fullName>
        <ecNumber evidence="4 14">1.11.1.6</ecNumber>
    </recommendedName>
</protein>
<evidence type="ECO:0000256" key="12">
    <source>
        <dbReference type="PIRSR" id="PIRSR038928-1"/>
    </source>
</evidence>
<dbReference type="GO" id="GO:0005737">
    <property type="term" value="C:cytoplasm"/>
    <property type="evidence" value="ECO:0007669"/>
    <property type="project" value="TreeGrafter"/>
</dbReference>
<dbReference type="RefSeq" id="WP_181754507.1">
    <property type="nucleotide sequence ID" value="NZ_JACEIQ010000027.1"/>
</dbReference>
<evidence type="ECO:0000256" key="3">
    <source>
        <dbReference type="ARBA" id="ARBA00005329"/>
    </source>
</evidence>
<comment type="cofactor">
    <cofactor evidence="1 13">
        <name>heme</name>
        <dbReference type="ChEBI" id="CHEBI:30413"/>
    </cofactor>
</comment>
<dbReference type="GO" id="GO:0020037">
    <property type="term" value="F:heme binding"/>
    <property type="evidence" value="ECO:0007669"/>
    <property type="project" value="InterPro"/>
</dbReference>
<feature type="active site" evidence="12">
    <location>
        <position position="55"/>
    </location>
</feature>
<organism evidence="17 18">
    <name type="scientific">Paenactinomyces guangxiensis</name>
    <dbReference type="NCBI Taxonomy" id="1490290"/>
    <lineage>
        <taxon>Bacteria</taxon>
        <taxon>Bacillati</taxon>
        <taxon>Bacillota</taxon>
        <taxon>Bacilli</taxon>
        <taxon>Bacillales</taxon>
        <taxon>Thermoactinomycetaceae</taxon>
        <taxon>Paenactinomyces</taxon>
    </lineage>
</organism>
<dbReference type="GO" id="GO:0042542">
    <property type="term" value="P:response to hydrogen peroxide"/>
    <property type="evidence" value="ECO:0007669"/>
    <property type="project" value="TreeGrafter"/>
</dbReference>
<dbReference type="InterPro" id="IPR011614">
    <property type="entry name" value="Catalase_core"/>
</dbReference>
<evidence type="ECO:0000256" key="4">
    <source>
        <dbReference type="ARBA" id="ARBA00012314"/>
    </source>
</evidence>
<dbReference type="GO" id="GO:0004096">
    <property type="term" value="F:catalase activity"/>
    <property type="evidence" value="ECO:0007669"/>
    <property type="project" value="UniProtKB-EC"/>
</dbReference>
<dbReference type="FunFam" id="2.40.180.10:FF:000002">
    <property type="entry name" value="Catalase"/>
    <property type="match status" value="1"/>
</dbReference>
<dbReference type="Pfam" id="PF00199">
    <property type="entry name" value="Catalase"/>
    <property type="match status" value="1"/>
</dbReference>
<comment type="catalytic activity">
    <reaction evidence="11 14">
        <text>2 H2O2 = O2 + 2 H2O</text>
        <dbReference type="Rhea" id="RHEA:20309"/>
        <dbReference type="ChEBI" id="CHEBI:15377"/>
        <dbReference type="ChEBI" id="CHEBI:15379"/>
        <dbReference type="ChEBI" id="CHEBI:16240"/>
        <dbReference type="EC" id="1.11.1.6"/>
    </reaction>
</comment>
<dbReference type="Proteomes" id="UP000535491">
    <property type="component" value="Unassembled WGS sequence"/>
</dbReference>
<dbReference type="InterPro" id="IPR002226">
    <property type="entry name" value="Catalase_haem_BS"/>
</dbReference>
<keyword evidence="10 14" id="KW-0376">Hydrogen peroxide</keyword>
<keyword evidence="6 13" id="KW-0349">Heme</keyword>
<dbReference type="GO" id="GO:0046872">
    <property type="term" value="F:metal ion binding"/>
    <property type="evidence" value="ECO:0007669"/>
    <property type="project" value="UniProtKB-KW"/>
</dbReference>
<dbReference type="PROSITE" id="PS00438">
    <property type="entry name" value="CATALASE_2"/>
    <property type="match status" value="1"/>
</dbReference>
<keyword evidence="5 14" id="KW-0575">Peroxidase</keyword>
<proteinExistence type="inferred from homology"/>
<dbReference type="EMBL" id="JACEIQ010000027">
    <property type="protein sequence ID" value="MBA4496252.1"/>
    <property type="molecule type" value="Genomic_DNA"/>
</dbReference>
<dbReference type="SMART" id="SM01060">
    <property type="entry name" value="Catalase"/>
    <property type="match status" value="1"/>
</dbReference>
<dbReference type="PROSITE" id="PS51402">
    <property type="entry name" value="CATALASE_3"/>
    <property type="match status" value="1"/>
</dbReference>
<dbReference type="PROSITE" id="PS00437">
    <property type="entry name" value="CATALASE_1"/>
    <property type="match status" value="1"/>
</dbReference>
<dbReference type="PANTHER" id="PTHR11465:SF23">
    <property type="entry name" value="CATALASE-2"/>
    <property type="match status" value="1"/>
</dbReference>
<dbReference type="AlphaFoldDB" id="A0A7W1WUH1"/>
<evidence type="ECO:0000256" key="6">
    <source>
        <dbReference type="ARBA" id="ARBA00022617"/>
    </source>
</evidence>
<dbReference type="InterPro" id="IPR020835">
    <property type="entry name" value="Catalase_sf"/>
</dbReference>